<dbReference type="GO" id="GO:0003908">
    <property type="term" value="F:methylated-DNA-[protein]-cysteine S-methyltransferase activity"/>
    <property type="evidence" value="ECO:0007669"/>
    <property type="project" value="UniProtKB-EC"/>
</dbReference>
<reference evidence="11 12" key="1">
    <citation type="submission" date="2020-05" db="EMBL/GenBank/DDBJ databases">
        <authorList>
            <person name="Niu N."/>
        </authorList>
    </citation>
    <scope>NUCLEOTIDE SEQUENCE [LARGE SCALE GENOMIC DNA]</scope>
    <source>
        <strain evidence="11 12">LMG10982</strain>
    </source>
</reference>
<evidence type="ECO:0000256" key="1">
    <source>
        <dbReference type="ARBA" id="ARBA00001286"/>
    </source>
</evidence>
<evidence type="ECO:0000256" key="5">
    <source>
        <dbReference type="ARBA" id="ARBA00022679"/>
    </source>
</evidence>
<comment type="caution">
    <text evidence="11">The sequence shown here is derived from an EMBL/GenBank/DDBJ whole genome shotgun (WGS) entry which is preliminary data.</text>
</comment>
<dbReference type="FunFam" id="1.10.10.10:FF:000214">
    <property type="entry name" value="Methylated-DNA--protein-cysteine methyltransferase"/>
    <property type="match status" value="1"/>
</dbReference>
<sequence length="174" mass="19612">MNLYREIFDSDLGQMVVVASDNGVCFLAFGDMSGVDKEQLILQEMFDAKIIDTPNAFTAQTRQEIDEYFNKQRTVFEVPLDIQGTSFQCQVWEQLKKIPYGEITYYQALAAAVNRPSAMRAVALANKHNRISIIIPCHRVIGKKGDLVGYSGGLWRKEKLLLLEKTTVDANAQC</sequence>
<evidence type="ECO:0000259" key="9">
    <source>
        <dbReference type="Pfam" id="PF01035"/>
    </source>
</evidence>
<dbReference type="EC" id="2.1.1.63" evidence="3"/>
<dbReference type="InterPro" id="IPR014048">
    <property type="entry name" value="MethylDNA_cys_MeTrfase_DNA-bd"/>
</dbReference>
<comment type="catalytic activity">
    <reaction evidence="8">
        <text>a 6-O-methyl-2'-deoxyguanosine in DNA + L-cysteinyl-[protein] = S-methyl-L-cysteinyl-[protein] + a 2'-deoxyguanosine in DNA</text>
        <dbReference type="Rhea" id="RHEA:24000"/>
        <dbReference type="Rhea" id="RHEA-COMP:10131"/>
        <dbReference type="Rhea" id="RHEA-COMP:10132"/>
        <dbReference type="Rhea" id="RHEA-COMP:11367"/>
        <dbReference type="Rhea" id="RHEA-COMP:11368"/>
        <dbReference type="ChEBI" id="CHEBI:29950"/>
        <dbReference type="ChEBI" id="CHEBI:82612"/>
        <dbReference type="ChEBI" id="CHEBI:85445"/>
        <dbReference type="ChEBI" id="CHEBI:85448"/>
        <dbReference type="EC" id="2.1.1.63"/>
    </reaction>
</comment>
<dbReference type="Pfam" id="PF01035">
    <property type="entry name" value="DNA_binding_1"/>
    <property type="match status" value="1"/>
</dbReference>
<evidence type="ECO:0000256" key="6">
    <source>
        <dbReference type="ARBA" id="ARBA00022763"/>
    </source>
</evidence>
<dbReference type="RefSeq" id="WP_171588525.1">
    <property type="nucleotide sequence ID" value="NZ_JABGBO010000004.1"/>
</dbReference>
<evidence type="ECO:0000256" key="3">
    <source>
        <dbReference type="ARBA" id="ARBA00011918"/>
    </source>
</evidence>
<dbReference type="InterPro" id="IPR036217">
    <property type="entry name" value="MethylDNA_cys_MeTrfase_DNAb"/>
</dbReference>
<dbReference type="SUPFAM" id="SSF46767">
    <property type="entry name" value="Methylated DNA-protein cysteine methyltransferase, C-terminal domain"/>
    <property type="match status" value="1"/>
</dbReference>
<feature type="domain" description="Methylguanine DNA methyltransferase ribonuclease-like" evidence="10">
    <location>
        <begin position="3"/>
        <end position="82"/>
    </location>
</feature>
<dbReference type="GO" id="GO:0006281">
    <property type="term" value="P:DNA repair"/>
    <property type="evidence" value="ECO:0007669"/>
    <property type="project" value="UniProtKB-KW"/>
</dbReference>
<gene>
    <name evidence="11" type="ORF">HKX40_05410</name>
</gene>
<dbReference type="SUPFAM" id="SSF53155">
    <property type="entry name" value="Methylated DNA-protein cysteine methyltransferase domain"/>
    <property type="match status" value="1"/>
</dbReference>
<dbReference type="GO" id="GO:0032259">
    <property type="term" value="P:methylation"/>
    <property type="evidence" value="ECO:0007669"/>
    <property type="project" value="UniProtKB-KW"/>
</dbReference>
<protein>
    <recommendedName>
        <fullName evidence="3">methylated-DNA--[protein]-cysteine S-methyltransferase</fullName>
        <ecNumber evidence="3">2.1.1.63</ecNumber>
    </recommendedName>
</protein>
<dbReference type="AlphaFoldDB" id="A0A7Y4L9U2"/>
<dbReference type="InterPro" id="IPR001497">
    <property type="entry name" value="MethylDNA_cys_MeTrfase_AS"/>
</dbReference>
<dbReference type="PANTHER" id="PTHR10815">
    <property type="entry name" value="METHYLATED-DNA--PROTEIN-CYSTEINE METHYLTRANSFERASE"/>
    <property type="match status" value="1"/>
</dbReference>
<evidence type="ECO:0000259" key="10">
    <source>
        <dbReference type="Pfam" id="PF02870"/>
    </source>
</evidence>
<evidence type="ECO:0000313" key="12">
    <source>
        <dbReference type="Proteomes" id="UP000541421"/>
    </source>
</evidence>
<dbReference type="CDD" id="cd06445">
    <property type="entry name" value="ATase"/>
    <property type="match status" value="1"/>
</dbReference>
<dbReference type="PANTHER" id="PTHR10815:SF5">
    <property type="entry name" value="METHYLATED-DNA--PROTEIN-CYSTEINE METHYLTRANSFERASE"/>
    <property type="match status" value="1"/>
</dbReference>
<comment type="similarity">
    <text evidence="2">Belongs to the MGMT family.</text>
</comment>
<proteinExistence type="inferred from homology"/>
<evidence type="ECO:0000256" key="4">
    <source>
        <dbReference type="ARBA" id="ARBA00022603"/>
    </source>
</evidence>
<keyword evidence="12" id="KW-1185">Reference proteome</keyword>
<dbReference type="PROSITE" id="PS00374">
    <property type="entry name" value="MGMT"/>
    <property type="match status" value="1"/>
</dbReference>
<comment type="catalytic activity">
    <reaction evidence="1">
        <text>a 4-O-methyl-thymidine in DNA + L-cysteinyl-[protein] = a thymidine in DNA + S-methyl-L-cysteinyl-[protein]</text>
        <dbReference type="Rhea" id="RHEA:53428"/>
        <dbReference type="Rhea" id="RHEA-COMP:10131"/>
        <dbReference type="Rhea" id="RHEA-COMP:10132"/>
        <dbReference type="Rhea" id="RHEA-COMP:13555"/>
        <dbReference type="Rhea" id="RHEA-COMP:13556"/>
        <dbReference type="ChEBI" id="CHEBI:29950"/>
        <dbReference type="ChEBI" id="CHEBI:82612"/>
        <dbReference type="ChEBI" id="CHEBI:137386"/>
        <dbReference type="ChEBI" id="CHEBI:137387"/>
        <dbReference type="EC" id="2.1.1.63"/>
    </reaction>
</comment>
<dbReference type="Gene3D" id="1.10.10.10">
    <property type="entry name" value="Winged helix-like DNA-binding domain superfamily/Winged helix DNA-binding domain"/>
    <property type="match status" value="1"/>
</dbReference>
<dbReference type="Pfam" id="PF02870">
    <property type="entry name" value="Methyltransf_1N"/>
    <property type="match status" value="1"/>
</dbReference>
<evidence type="ECO:0000313" key="11">
    <source>
        <dbReference type="EMBL" id="NOL49569.1"/>
    </source>
</evidence>
<dbReference type="InterPro" id="IPR036631">
    <property type="entry name" value="MGMT_N_sf"/>
</dbReference>
<keyword evidence="5 11" id="KW-0808">Transferase</keyword>
<dbReference type="InterPro" id="IPR008332">
    <property type="entry name" value="MethylG_MeTrfase_N"/>
</dbReference>
<dbReference type="EMBL" id="JABGBO010000004">
    <property type="protein sequence ID" value="NOL49569.1"/>
    <property type="molecule type" value="Genomic_DNA"/>
</dbReference>
<accession>A0A7Y4L9U2</accession>
<keyword evidence="6" id="KW-0227">DNA damage</keyword>
<dbReference type="Gene3D" id="3.30.160.70">
    <property type="entry name" value="Methylated DNA-protein cysteine methyltransferase domain"/>
    <property type="match status" value="1"/>
</dbReference>
<evidence type="ECO:0000256" key="7">
    <source>
        <dbReference type="ARBA" id="ARBA00023204"/>
    </source>
</evidence>
<evidence type="ECO:0000256" key="8">
    <source>
        <dbReference type="ARBA" id="ARBA00049348"/>
    </source>
</evidence>
<dbReference type="InterPro" id="IPR036388">
    <property type="entry name" value="WH-like_DNA-bd_sf"/>
</dbReference>
<dbReference type="Proteomes" id="UP000541421">
    <property type="component" value="Unassembled WGS sequence"/>
</dbReference>
<name>A0A7Y4L9U2_9BURK</name>
<keyword evidence="4 11" id="KW-0489">Methyltransferase</keyword>
<feature type="domain" description="Methylated-DNA-[protein]-cysteine S-methyltransferase DNA binding" evidence="9">
    <location>
        <begin position="86"/>
        <end position="165"/>
    </location>
</feature>
<organism evidence="11 12">
    <name type="scientific">Pelistega europaea</name>
    <dbReference type="NCBI Taxonomy" id="106147"/>
    <lineage>
        <taxon>Bacteria</taxon>
        <taxon>Pseudomonadati</taxon>
        <taxon>Pseudomonadota</taxon>
        <taxon>Betaproteobacteria</taxon>
        <taxon>Burkholderiales</taxon>
        <taxon>Alcaligenaceae</taxon>
        <taxon>Pelistega</taxon>
    </lineage>
</organism>
<evidence type="ECO:0000256" key="2">
    <source>
        <dbReference type="ARBA" id="ARBA00008711"/>
    </source>
</evidence>
<keyword evidence="7" id="KW-0234">DNA repair</keyword>
<dbReference type="NCBIfam" id="TIGR00589">
    <property type="entry name" value="ogt"/>
    <property type="match status" value="1"/>
</dbReference>